<dbReference type="KEGG" id="mpsy:CEK71_13560"/>
<evidence type="ECO:0000313" key="1">
    <source>
        <dbReference type="EMBL" id="ASF47016.1"/>
    </source>
</evidence>
<dbReference type="AlphaFoldDB" id="A0A1Z4C0G1"/>
<reference evidence="1 2" key="1">
    <citation type="submission" date="2017-06" db="EMBL/GenBank/DDBJ databases">
        <title>Genome Sequencing of the methanotroph Methylovulum psychrotolerants str. HV10-M2 isolated from a high-altitude environment.</title>
        <authorList>
            <person name="Mateos-Rivera A."/>
        </authorList>
    </citation>
    <scope>NUCLEOTIDE SEQUENCE [LARGE SCALE GENOMIC DNA]</scope>
    <source>
        <strain evidence="1 2">HV10_M2</strain>
    </source>
</reference>
<keyword evidence="2" id="KW-1185">Reference proteome</keyword>
<gene>
    <name evidence="1" type="ORF">CEK71_13560</name>
</gene>
<proteinExistence type="predicted"/>
<accession>A0A1Z4C0G1</accession>
<organism evidence="1 2">
    <name type="scientific">Methylovulum psychrotolerans</name>
    <dbReference type="NCBI Taxonomy" id="1704499"/>
    <lineage>
        <taxon>Bacteria</taxon>
        <taxon>Pseudomonadati</taxon>
        <taxon>Pseudomonadota</taxon>
        <taxon>Gammaproteobacteria</taxon>
        <taxon>Methylococcales</taxon>
        <taxon>Methylococcaceae</taxon>
        <taxon>Methylovulum</taxon>
    </lineage>
</organism>
<name>A0A1Z4C0G1_9GAMM</name>
<protein>
    <submittedName>
        <fullName evidence="1">Uncharacterized protein</fullName>
    </submittedName>
</protein>
<sequence length="226" mass="26443">MFNGRKEEIWFTSNEGMMGAYDLKEWFLGLPSKYQTKLLKINNEVAKTTNGMMQSWRKKELIEGPYEVHRPIIDKYLSAYTDVPPLLKQLFDLTKKRDYELCQLVLDEWIDRATRSDSDEALFDVLSTAIELYWDKGYSGAKTIRELGIHNAELQQIEKYALYIVGLFRNRKLSVDMSSCKPLDRLLLLYKLSGKKEVALDLIDDLERSGYGHLFEIRAYKNEFSK</sequence>
<dbReference type="EMBL" id="CP022129">
    <property type="protein sequence ID" value="ASF47016.1"/>
    <property type="molecule type" value="Genomic_DNA"/>
</dbReference>
<dbReference type="Proteomes" id="UP000197019">
    <property type="component" value="Chromosome"/>
</dbReference>
<evidence type="ECO:0000313" key="2">
    <source>
        <dbReference type="Proteomes" id="UP000197019"/>
    </source>
</evidence>